<name>A0A6C0AVA8_9ZZZZ</name>
<evidence type="ECO:0000256" key="1">
    <source>
        <dbReference type="SAM" id="Phobius"/>
    </source>
</evidence>
<organism evidence="2">
    <name type="scientific">viral metagenome</name>
    <dbReference type="NCBI Taxonomy" id="1070528"/>
    <lineage>
        <taxon>unclassified sequences</taxon>
        <taxon>metagenomes</taxon>
        <taxon>organismal metagenomes</taxon>
    </lineage>
</organism>
<dbReference type="AlphaFoldDB" id="A0A6C0AVA8"/>
<reference evidence="2" key="1">
    <citation type="journal article" date="2020" name="Nature">
        <title>Giant virus diversity and host interactions through global metagenomics.</title>
        <authorList>
            <person name="Schulz F."/>
            <person name="Roux S."/>
            <person name="Paez-Espino D."/>
            <person name="Jungbluth S."/>
            <person name="Walsh D.A."/>
            <person name="Denef V.J."/>
            <person name="McMahon K.D."/>
            <person name="Konstantinidis K.T."/>
            <person name="Eloe-Fadrosh E.A."/>
            <person name="Kyrpides N.C."/>
            <person name="Woyke T."/>
        </authorList>
    </citation>
    <scope>NUCLEOTIDE SEQUENCE</scope>
    <source>
        <strain evidence="2">GVMAG-S-ERX555943-30</strain>
    </source>
</reference>
<feature type="transmembrane region" description="Helical" evidence="1">
    <location>
        <begin position="139"/>
        <end position="156"/>
    </location>
</feature>
<proteinExistence type="predicted"/>
<evidence type="ECO:0000313" key="2">
    <source>
        <dbReference type="EMBL" id="QHS83496.1"/>
    </source>
</evidence>
<accession>A0A6C0AVA8</accession>
<dbReference type="EMBL" id="MN738759">
    <property type="protein sequence ID" value="QHS83496.1"/>
    <property type="molecule type" value="Genomic_DNA"/>
</dbReference>
<sequence length="210" mass="25312">MTDKVIHTFCSPYKLILMKNECYHNMIAEYYENFMKTYKPLNLSVTYLVWSGVSFPAFDTYKFPEDMAHSYALAFNTHQRPHKTYSIHVKYIKEYNYRYYLWLIAFPVDVYAHTMQFFWGERDEFLEGGAFFIPYMTSHWVLLALTLFTPFVYAFFPKVTWAPYFSSIYYTLAVHDYCYRMAVRNISLNQRLIEFIGFCYVSYASYQLLI</sequence>
<keyword evidence="1" id="KW-0472">Membrane</keyword>
<keyword evidence="1" id="KW-1133">Transmembrane helix</keyword>
<feature type="transmembrane region" description="Helical" evidence="1">
    <location>
        <begin position="99"/>
        <end position="119"/>
    </location>
</feature>
<protein>
    <submittedName>
        <fullName evidence="2">Uncharacterized protein</fullName>
    </submittedName>
</protein>
<keyword evidence="1" id="KW-0812">Transmembrane</keyword>